<organism evidence="3 4">
    <name type="scientific">Larimichthys crocea</name>
    <name type="common">Large yellow croaker</name>
    <name type="synonym">Pseudosciaena crocea</name>
    <dbReference type="NCBI Taxonomy" id="215358"/>
    <lineage>
        <taxon>Eukaryota</taxon>
        <taxon>Metazoa</taxon>
        <taxon>Chordata</taxon>
        <taxon>Craniata</taxon>
        <taxon>Vertebrata</taxon>
        <taxon>Euteleostomi</taxon>
        <taxon>Actinopterygii</taxon>
        <taxon>Neopterygii</taxon>
        <taxon>Teleostei</taxon>
        <taxon>Neoteleostei</taxon>
        <taxon>Acanthomorphata</taxon>
        <taxon>Eupercaria</taxon>
        <taxon>Sciaenidae</taxon>
        <taxon>Larimichthys</taxon>
    </lineage>
</organism>
<evidence type="ECO:0000313" key="3">
    <source>
        <dbReference type="EMBL" id="KAE8292736.1"/>
    </source>
</evidence>
<sequence>MFGGGAPSFREVPGLPVKKEERQSKTTRGSNMNVRHTLICFFFLYMQLYVRLTPVVMIFVLSAAVLISFSKMACESKEPPVETVNDTETEAEWSKVTYFAVASSLNSELGYADNVVYSVPQAADHASSPLYSTVIYRRQYLQRCQCRMCTE</sequence>
<protein>
    <submittedName>
        <fullName evidence="3">Uncharacterized protein</fullName>
    </submittedName>
</protein>
<dbReference type="AlphaFoldDB" id="A0A6G0INE2"/>
<keyword evidence="4" id="KW-1185">Reference proteome</keyword>
<proteinExistence type="predicted"/>
<gene>
    <name evidence="3" type="ORF">D5F01_LYC07828</name>
</gene>
<keyword evidence="2" id="KW-0472">Membrane</keyword>
<name>A0A6G0INE2_LARCR</name>
<comment type="caution">
    <text evidence="3">The sequence shown here is derived from an EMBL/GenBank/DDBJ whole genome shotgun (WGS) entry which is preliminary data.</text>
</comment>
<feature type="region of interest" description="Disordered" evidence="1">
    <location>
        <begin position="1"/>
        <end position="29"/>
    </location>
</feature>
<evidence type="ECO:0000313" key="4">
    <source>
        <dbReference type="Proteomes" id="UP000424527"/>
    </source>
</evidence>
<keyword evidence="2" id="KW-0812">Transmembrane</keyword>
<reference evidence="3 4" key="1">
    <citation type="submission" date="2019-07" db="EMBL/GenBank/DDBJ databases">
        <title>Chromosome genome assembly for large yellow croaker.</title>
        <authorList>
            <person name="Xiao S."/>
        </authorList>
    </citation>
    <scope>NUCLEOTIDE SEQUENCE [LARGE SCALE GENOMIC DNA]</scope>
    <source>
        <strain evidence="3">JMULYC20181020</strain>
        <tissue evidence="3">Muscle</tissue>
    </source>
</reference>
<keyword evidence="2" id="KW-1133">Transmembrane helix</keyword>
<evidence type="ECO:0000256" key="2">
    <source>
        <dbReference type="SAM" id="Phobius"/>
    </source>
</evidence>
<accession>A0A6G0INE2</accession>
<dbReference type="EMBL" id="REGW02000008">
    <property type="protein sequence ID" value="KAE8292736.1"/>
    <property type="molecule type" value="Genomic_DNA"/>
</dbReference>
<evidence type="ECO:0000256" key="1">
    <source>
        <dbReference type="SAM" id="MobiDB-lite"/>
    </source>
</evidence>
<dbReference type="Proteomes" id="UP000424527">
    <property type="component" value="Unassembled WGS sequence"/>
</dbReference>
<feature type="transmembrane region" description="Helical" evidence="2">
    <location>
        <begin position="48"/>
        <end position="69"/>
    </location>
</feature>